<evidence type="ECO:0000259" key="5">
    <source>
        <dbReference type="Pfam" id="PF02875"/>
    </source>
</evidence>
<dbReference type="PANTHER" id="PTHR43024">
    <property type="entry name" value="UDP-N-ACETYLMURAMOYL-TRIPEPTIDE--D-ALANYL-D-ALANINE LIGASE"/>
    <property type="match status" value="1"/>
</dbReference>
<dbReference type="InterPro" id="IPR051046">
    <property type="entry name" value="MurCDEF_CellWall_CoF430Synth"/>
</dbReference>
<gene>
    <name evidence="7" type="ORF">SAMN04487943_11827</name>
</gene>
<evidence type="ECO:0000313" key="7">
    <source>
        <dbReference type="EMBL" id="SFM43619.1"/>
    </source>
</evidence>
<dbReference type="EMBL" id="FOTR01000018">
    <property type="protein sequence ID" value="SFM43619.1"/>
    <property type="molecule type" value="Genomic_DNA"/>
</dbReference>
<keyword evidence="8" id="KW-1185">Reference proteome</keyword>
<dbReference type="STRING" id="334253.SAMN04487943_11827"/>
<evidence type="ECO:0000256" key="2">
    <source>
        <dbReference type="ARBA" id="ARBA00022741"/>
    </source>
</evidence>
<name>A0A1I4QUA6_9BACI</name>
<dbReference type="SUPFAM" id="SSF53623">
    <property type="entry name" value="MurD-like peptide ligases, catalytic domain"/>
    <property type="match status" value="1"/>
</dbReference>
<dbReference type="Pfam" id="PF08245">
    <property type="entry name" value="Mur_ligase_M"/>
    <property type="match status" value="1"/>
</dbReference>
<feature type="domain" description="Mur ligase central" evidence="6">
    <location>
        <begin position="180"/>
        <end position="370"/>
    </location>
</feature>
<keyword evidence="4" id="KW-0812">Transmembrane</keyword>
<dbReference type="PANTHER" id="PTHR43024:SF1">
    <property type="entry name" value="UDP-N-ACETYLMURAMOYL-TRIPEPTIDE--D-ALANYL-D-ALANINE LIGASE"/>
    <property type="match status" value="1"/>
</dbReference>
<dbReference type="OrthoDB" id="9801978at2"/>
<keyword evidence="3" id="KW-0067">ATP-binding</keyword>
<dbReference type="InterPro" id="IPR013221">
    <property type="entry name" value="Mur_ligase_cen"/>
</dbReference>
<sequence length="523" mass="59437">MQIIFSIVSVLWMVYVFFRVKQAIHMLQLNSYFNNRLWRWMTDHWTKAVPVHEWLALILAFLLFLEWNWLIFVIALLGLFIPRNKQEKKKLAVTARIKRLIVTIAIIYLFLLATSLHFIWNDYPLSYAGLVIVLGSVLTYGLVLLANLINKPIENNIKEYYYKDAKRIIDSAKNTATVGITGSFGKTSTKFILDTILSSQFNTLKTPNSFNTKIGVTITIRNSLKPYHDVFIAEMGAKEPGNIQEICELVGHKYAILTAIGEQHLETFKTLENIQKTKYEIVESLPADGVAFLNRDDQNIMSYTPKNQCRKVYFAIDDKEADYLASDIRFHNKGTTFRVTNKAGSLDADFDTKLLGKHNVYNILAAISVAWEMGVPVSKLQLGVKKIQAVKHRMEIKKGFGNLTVIDDSFNSNPTGSRMALEVLSSMEGYKVLVTPGMVELGDKEYQYNKAFGEYAADACDYVILVGEKQTVPIQDGLQEKGYPEEQLFIAKDLNHAISQIQALNRQDAIILLENDLPDTYNE</sequence>
<dbReference type="RefSeq" id="WP_091486283.1">
    <property type="nucleotide sequence ID" value="NZ_FOTR01000018.1"/>
</dbReference>
<organism evidence="7 8">
    <name type="scientific">Gracilibacillus orientalis</name>
    <dbReference type="NCBI Taxonomy" id="334253"/>
    <lineage>
        <taxon>Bacteria</taxon>
        <taxon>Bacillati</taxon>
        <taxon>Bacillota</taxon>
        <taxon>Bacilli</taxon>
        <taxon>Bacillales</taxon>
        <taxon>Bacillaceae</taxon>
        <taxon>Gracilibacillus</taxon>
    </lineage>
</organism>
<keyword evidence="4" id="KW-1133">Transmembrane helix</keyword>
<keyword evidence="1 7" id="KW-0436">Ligase</keyword>
<dbReference type="Gene3D" id="3.90.190.20">
    <property type="entry name" value="Mur ligase, C-terminal domain"/>
    <property type="match status" value="1"/>
</dbReference>
<dbReference type="InterPro" id="IPR004101">
    <property type="entry name" value="Mur_ligase_C"/>
</dbReference>
<feature type="transmembrane region" description="Helical" evidence="4">
    <location>
        <begin position="54"/>
        <end position="80"/>
    </location>
</feature>
<protein>
    <submittedName>
        <fullName evidence="7">UDP-N-acetylmuramoyl-tripeptide--D-alanyl-D-alanine ligase</fullName>
    </submittedName>
</protein>
<proteinExistence type="predicted"/>
<feature type="transmembrane region" description="Helical" evidence="4">
    <location>
        <begin position="126"/>
        <end position="149"/>
    </location>
</feature>
<keyword evidence="4" id="KW-0472">Membrane</keyword>
<evidence type="ECO:0000259" key="6">
    <source>
        <dbReference type="Pfam" id="PF08245"/>
    </source>
</evidence>
<evidence type="ECO:0000256" key="3">
    <source>
        <dbReference type="ARBA" id="ARBA00022840"/>
    </source>
</evidence>
<dbReference type="GO" id="GO:0016881">
    <property type="term" value="F:acid-amino acid ligase activity"/>
    <property type="evidence" value="ECO:0007669"/>
    <property type="project" value="InterPro"/>
</dbReference>
<reference evidence="8" key="1">
    <citation type="submission" date="2016-10" db="EMBL/GenBank/DDBJ databases">
        <authorList>
            <person name="Varghese N."/>
            <person name="Submissions S."/>
        </authorList>
    </citation>
    <scope>NUCLEOTIDE SEQUENCE [LARGE SCALE GENOMIC DNA]</scope>
    <source>
        <strain evidence="8">CGMCC 1.4250</strain>
    </source>
</reference>
<dbReference type="SUPFAM" id="SSF53244">
    <property type="entry name" value="MurD-like peptide ligases, peptide-binding domain"/>
    <property type="match status" value="1"/>
</dbReference>
<evidence type="ECO:0000256" key="1">
    <source>
        <dbReference type="ARBA" id="ARBA00022598"/>
    </source>
</evidence>
<feature type="domain" description="Mur ligase C-terminal" evidence="5">
    <location>
        <begin position="392"/>
        <end position="512"/>
    </location>
</feature>
<dbReference type="Gene3D" id="3.40.1190.10">
    <property type="entry name" value="Mur-like, catalytic domain"/>
    <property type="match status" value="1"/>
</dbReference>
<dbReference type="Proteomes" id="UP000198565">
    <property type="component" value="Unassembled WGS sequence"/>
</dbReference>
<dbReference type="AlphaFoldDB" id="A0A1I4QUA6"/>
<dbReference type="InterPro" id="IPR036565">
    <property type="entry name" value="Mur-like_cat_sf"/>
</dbReference>
<accession>A0A1I4QUA6</accession>
<evidence type="ECO:0000313" key="8">
    <source>
        <dbReference type="Proteomes" id="UP000198565"/>
    </source>
</evidence>
<feature type="transmembrane region" description="Helical" evidence="4">
    <location>
        <begin position="100"/>
        <end position="120"/>
    </location>
</feature>
<dbReference type="Pfam" id="PF02875">
    <property type="entry name" value="Mur_ligase_C"/>
    <property type="match status" value="1"/>
</dbReference>
<evidence type="ECO:0000256" key="4">
    <source>
        <dbReference type="SAM" id="Phobius"/>
    </source>
</evidence>
<dbReference type="InterPro" id="IPR036615">
    <property type="entry name" value="Mur_ligase_C_dom_sf"/>
</dbReference>
<dbReference type="GO" id="GO:0005524">
    <property type="term" value="F:ATP binding"/>
    <property type="evidence" value="ECO:0007669"/>
    <property type="project" value="UniProtKB-KW"/>
</dbReference>
<keyword evidence="2" id="KW-0547">Nucleotide-binding</keyword>